<dbReference type="EMBL" id="JAULSU010000004">
    <property type="protein sequence ID" value="KAK0619531.1"/>
    <property type="molecule type" value="Genomic_DNA"/>
</dbReference>
<protein>
    <submittedName>
        <fullName evidence="1">Uncharacterized protein</fullName>
    </submittedName>
</protein>
<name>A0AA39WQ92_9PEZI</name>
<evidence type="ECO:0000313" key="1">
    <source>
        <dbReference type="EMBL" id="KAK0619531.1"/>
    </source>
</evidence>
<comment type="caution">
    <text evidence="1">The sequence shown here is derived from an EMBL/GenBank/DDBJ whole genome shotgun (WGS) entry which is preliminary data.</text>
</comment>
<proteinExistence type="predicted"/>
<dbReference type="Proteomes" id="UP001175000">
    <property type="component" value="Unassembled WGS sequence"/>
</dbReference>
<organism evidence="1 2">
    <name type="scientific">Immersiella caudata</name>
    <dbReference type="NCBI Taxonomy" id="314043"/>
    <lineage>
        <taxon>Eukaryota</taxon>
        <taxon>Fungi</taxon>
        <taxon>Dikarya</taxon>
        <taxon>Ascomycota</taxon>
        <taxon>Pezizomycotina</taxon>
        <taxon>Sordariomycetes</taxon>
        <taxon>Sordariomycetidae</taxon>
        <taxon>Sordariales</taxon>
        <taxon>Lasiosphaeriaceae</taxon>
        <taxon>Immersiella</taxon>
    </lineage>
</organism>
<dbReference type="AlphaFoldDB" id="A0AA39WQ92"/>
<gene>
    <name evidence="1" type="ORF">B0T14DRAFT_209835</name>
</gene>
<sequence length="215" mass="23501">MCRIIQQLQYCPISTHPPVGVQTTGTSGTTTCHCGISEVEYIDPIRSYIFMMSCPTCIREAQVQIEADVSAEDLALSPVLQAQGWFEMDLDLDPEALALSPVMQAQVLPKVDLDAVGCAQWLGEVEFSQVSDEVLAAQVIAEQVIAEQVEFYGEGGYQTRAGTSEFIPVPQYVEAPAMPAELMDSSEWMNGAEGLNLQMEVQEFGTEMGCEAEYV</sequence>
<reference evidence="1" key="1">
    <citation type="submission" date="2023-06" db="EMBL/GenBank/DDBJ databases">
        <title>Genome-scale phylogeny and comparative genomics of the fungal order Sordariales.</title>
        <authorList>
            <consortium name="Lawrence Berkeley National Laboratory"/>
            <person name="Hensen N."/>
            <person name="Bonometti L."/>
            <person name="Westerberg I."/>
            <person name="Brannstrom I.O."/>
            <person name="Guillou S."/>
            <person name="Cros-Aarteil S."/>
            <person name="Calhoun S."/>
            <person name="Haridas S."/>
            <person name="Kuo A."/>
            <person name="Mondo S."/>
            <person name="Pangilinan J."/>
            <person name="Riley R."/>
            <person name="Labutti K."/>
            <person name="Andreopoulos B."/>
            <person name="Lipzen A."/>
            <person name="Chen C."/>
            <person name="Yanf M."/>
            <person name="Daum C."/>
            <person name="Ng V."/>
            <person name="Clum A."/>
            <person name="Steindorff A."/>
            <person name="Ohm R."/>
            <person name="Martin F."/>
            <person name="Silar P."/>
            <person name="Natvig D."/>
            <person name="Lalanne C."/>
            <person name="Gautier V."/>
            <person name="Ament-Velasquez S.L."/>
            <person name="Kruys A."/>
            <person name="Hutchinson M.I."/>
            <person name="Powell A.J."/>
            <person name="Barry K."/>
            <person name="Miller A.N."/>
            <person name="Grigoriev I.V."/>
            <person name="Debuchy R."/>
            <person name="Gladieux P."/>
            <person name="Thoren M.H."/>
            <person name="Johannesson H."/>
        </authorList>
    </citation>
    <scope>NUCLEOTIDE SEQUENCE</scope>
    <source>
        <strain evidence="1">CBS 606.72</strain>
    </source>
</reference>
<accession>A0AA39WQ92</accession>
<keyword evidence="2" id="KW-1185">Reference proteome</keyword>
<evidence type="ECO:0000313" key="2">
    <source>
        <dbReference type="Proteomes" id="UP001175000"/>
    </source>
</evidence>